<evidence type="ECO:0000313" key="4">
    <source>
        <dbReference type="Proteomes" id="UP000806542"/>
    </source>
</evidence>
<evidence type="ECO:0000313" key="3">
    <source>
        <dbReference type="EMBL" id="MBE5039201.1"/>
    </source>
</evidence>
<dbReference type="PANTHER" id="PTHR47837:SF2">
    <property type="entry name" value="GTP PYROPHOSPHOKINASE YWAC"/>
    <property type="match status" value="1"/>
</dbReference>
<dbReference type="GO" id="GO:0015969">
    <property type="term" value="P:guanosine tetraphosphate metabolic process"/>
    <property type="evidence" value="ECO:0007669"/>
    <property type="project" value="InterPro"/>
</dbReference>
<organism evidence="3 4">
    <name type="scientific">Ructibacterium gallinarum</name>
    <dbReference type="NCBI Taxonomy" id="2779355"/>
    <lineage>
        <taxon>Bacteria</taxon>
        <taxon>Bacillati</taxon>
        <taxon>Bacillota</taxon>
        <taxon>Clostridia</taxon>
        <taxon>Eubacteriales</taxon>
        <taxon>Oscillospiraceae</taxon>
        <taxon>Ructibacterium</taxon>
    </lineage>
</organism>
<dbReference type="InterPro" id="IPR052366">
    <property type="entry name" value="GTP_Pyrophosphokinase"/>
</dbReference>
<protein>
    <submittedName>
        <fullName evidence="3">GTP pyrophosphokinase family protein</fullName>
    </submittedName>
</protein>
<keyword evidence="4" id="KW-1185">Reference proteome</keyword>
<evidence type="ECO:0000259" key="2">
    <source>
        <dbReference type="SMART" id="SM00954"/>
    </source>
</evidence>
<feature type="domain" description="RelA/SpoT" evidence="2">
    <location>
        <begin position="64"/>
        <end position="187"/>
    </location>
</feature>
<dbReference type="Pfam" id="PF04607">
    <property type="entry name" value="RelA_SpoT"/>
    <property type="match status" value="1"/>
</dbReference>
<sequence>MGVGEEQAEALFLRSKEMMNTMIGYKELRMRYACAMKEIRTKFDVLNTEFNVLYQRNPIKFIKSRLKTTTSIGDKLDRLDIPFSLANIEKNIHDVAGVRVICAYVDDIYAVAKTLIQQDDIELIARKDYIANPKPNGYRSLHLIVRVPVFFANETRKMTVEVQIRTIAMDFWASLEHQLKYKQEIADEKRIVQELKECADVIAGTDARMLEIRKSLEAATGEQSEDDILLEKLSKFDVPFE</sequence>
<dbReference type="Proteomes" id="UP000806542">
    <property type="component" value="Unassembled WGS sequence"/>
</dbReference>
<comment type="pathway">
    <text evidence="1">Purine metabolism; ppGpp biosynthesis; ppGpp from GTP: step 1/2.</text>
</comment>
<dbReference type="SUPFAM" id="SSF81301">
    <property type="entry name" value="Nucleotidyltransferase"/>
    <property type="match status" value="1"/>
</dbReference>
<gene>
    <name evidence="3" type="ORF">INF28_01790</name>
</gene>
<name>A0A9D5LZ72_9FIRM</name>
<dbReference type="InterPro" id="IPR007685">
    <property type="entry name" value="RelA_SpoT"/>
</dbReference>
<dbReference type="Gene3D" id="3.30.460.10">
    <property type="entry name" value="Beta Polymerase, domain 2"/>
    <property type="match status" value="1"/>
</dbReference>
<reference evidence="3" key="1">
    <citation type="submission" date="2020-10" db="EMBL/GenBank/DDBJ databases">
        <title>ChiBAC.</title>
        <authorList>
            <person name="Zenner C."/>
            <person name="Hitch T.C.A."/>
            <person name="Clavel T."/>
        </authorList>
    </citation>
    <scope>NUCLEOTIDE SEQUENCE</scope>
    <source>
        <strain evidence="3">DSM 107454</strain>
    </source>
</reference>
<dbReference type="InterPro" id="IPR043519">
    <property type="entry name" value="NT_sf"/>
</dbReference>
<dbReference type="EMBL" id="JADCKB010000002">
    <property type="protein sequence ID" value="MBE5039201.1"/>
    <property type="molecule type" value="Genomic_DNA"/>
</dbReference>
<comment type="caution">
    <text evidence="3">The sequence shown here is derived from an EMBL/GenBank/DDBJ whole genome shotgun (WGS) entry which is preliminary data.</text>
</comment>
<dbReference type="PANTHER" id="PTHR47837">
    <property type="entry name" value="GTP PYROPHOSPHOKINASE YJBM"/>
    <property type="match status" value="1"/>
</dbReference>
<dbReference type="SMART" id="SM00954">
    <property type="entry name" value="RelA_SpoT"/>
    <property type="match status" value="1"/>
</dbReference>
<evidence type="ECO:0000256" key="1">
    <source>
        <dbReference type="ARBA" id="ARBA00004976"/>
    </source>
</evidence>
<dbReference type="Gene3D" id="1.10.287.860">
    <property type="entry name" value="Nucleotidyltransferase"/>
    <property type="match status" value="1"/>
</dbReference>
<dbReference type="CDD" id="cd05399">
    <property type="entry name" value="NT_Rel-Spo_like"/>
    <property type="match status" value="1"/>
</dbReference>
<dbReference type="AlphaFoldDB" id="A0A9D5LZ72"/>
<accession>A0A9D5LZ72</accession>
<proteinExistence type="predicted"/>